<protein>
    <submittedName>
        <fullName evidence="1">Uncharacterized protein</fullName>
    </submittedName>
</protein>
<dbReference type="EMBL" id="LAVV01001307">
    <property type="protein sequence ID" value="KNZ63663.1"/>
    <property type="molecule type" value="Genomic_DNA"/>
</dbReference>
<name>A0A0L6VSH1_9BASI</name>
<organism evidence="1 2">
    <name type="scientific">Puccinia sorghi</name>
    <dbReference type="NCBI Taxonomy" id="27349"/>
    <lineage>
        <taxon>Eukaryota</taxon>
        <taxon>Fungi</taxon>
        <taxon>Dikarya</taxon>
        <taxon>Basidiomycota</taxon>
        <taxon>Pucciniomycotina</taxon>
        <taxon>Pucciniomycetes</taxon>
        <taxon>Pucciniales</taxon>
        <taxon>Pucciniaceae</taxon>
        <taxon>Puccinia</taxon>
    </lineage>
</organism>
<reference evidence="1 2" key="1">
    <citation type="submission" date="2015-08" db="EMBL/GenBank/DDBJ databases">
        <title>Next Generation Sequencing and Analysis of the Genome of Puccinia sorghi L Schw, the Causal Agent of Maize Common Rust.</title>
        <authorList>
            <person name="Rochi L."/>
            <person name="Burguener G."/>
            <person name="Darino M."/>
            <person name="Turjanski A."/>
            <person name="Kreff E."/>
            <person name="Dieguez M.J."/>
            <person name="Sacco F."/>
        </authorList>
    </citation>
    <scope>NUCLEOTIDE SEQUENCE [LARGE SCALE GENOMIC DNA]</scope>
    <source>
        <strain evidence="1 2">RO10H11247</strain>
    </source>
</reference>
<evidence type="ECO:0000313" key="1">
    <source>
        <dbReference type="EMBL" id="KNZ63663.1"/>
    </source>
</evidence>
<dbReference type="VEuPathDB" id="FungiDB:VP01_11177g1"/>
<dbReference type="AlphaFoldDB" id="A0A0L6VSH1"/>
<sequence length="102" mass="11343">MPYLIQLQKNIQETLSELPILPDEMELFDIIKCSSETEVISKKKISSYNPCIGAPLNPESSPVSLTKSTSPKCSPCKDHNMSKLSTFKISRNLLTPPLPPLQ</sequence>
<keyword evidence="2" id="KW-1185">Reference proteome</keyword>
<gene>
    <name evidence="1" type="ORF">VP01_11177g1</name>
</gene>
<comment type="caution">
    <text evidence="1">The sequence shown here is derived from an EMBL/GenBank/DDBJ whole genome shotgun (WGS) entry which is preliminary data.</text>
</comment>
<dbReference type="Proteomes" id="UP000037035">
    <property type="component" value="Unassembled WGS sequence"/>
</dbReference>
<evidence type="ECO:0000313" key="2">
    <source>
        <dbReference type="Proteomes" id="UP000037035"/>
    </source>
</evidence>
<accession>A0A0L6VSH1</accession>
<proteinExistence type="predicted"/>